<dbReference type="PANTHER" id="PTHR40732">
    <property type="entry name" value="UPF0218 PROTEIN TK1697"/>
    <property type="match status" value="1"/>
</dbReference>
<feature type="binding site" evidence="6">
    <location>
        <position position="45"/>
    </location>
    <ligand>
        <name>GTP</name>
        <dbReference type="ChEBI" id="CHEBI:37565"/>
    </ligand>
</feature>
<dbReference type="Proteomes" id="UP000471521">
    <property type="component" value="Unassembled WGS sequence"/>
</dbReference>
<keyword evidence="1 6" id="KW-0808">Transferase</keyword>
<keyword evidence="5 6" id="KW-0342">GTP-binding</keyword>
<evidence type="ECO:0000256" key="3">
    <source>
        <dbReference type="ARBA" id="ARBA00022777"/>
    </source>
</evidence>
<dbReference type="PIRSF" id="PIRSF006533">
    <property type="entry name" value="UCP006533"/>
    <property type="match status" value="1"/>
</dbReference>
<comment type="pathway">
    <text evidence="6">Cofactor biosynthesis; coenzyme A biosynthesis.</text>
</comment>
<organism evidence="7 8">
    <name type="scientific">Halobacterium bonnevillei</name>
    <dbReference type="NCBI Taxonomy" id="2692200"/>
    <lineage>
        <taxon>Archaea</taxon>
        <taxon>Methanobacteriati</taxon>
        <taxon>Methanobacteriota</taxon>
        <taxon>Stenosarchaea group</taxon>
        <taxon>Halobacteria</taxon>
        <taxon>Halobacteriales</taxon>
        <taxon>Halobacteriaceae</taxon>
        <taxon>Halobacterium</taxon>
    </lineage>
</organism>
<dbReference type="GO" id="GO:0016301">
    <property type="term" value="F:kinase activity"/>
    <property type="evidence" value="ECO:0007669"/>
    <property type="project" value="UniProtKB-UniRule"/>
</dbReference>
<keyword evidence="3 6" id="KW-0418">Kinase</keyword>
<evidence type="ECO:0000313" key="8">
    <source>
        <dbReference type="Proteomes" id="UP000471521"/>
    </source>
</evidence>
<gene>
    <name evidence="7" type="ORF">GRX66_14690</name>
</gene>
<dbReference type="RefSeq" id="WP_325064135.1">
    <property type="nucleotide sequence ID" value="NZ_WUUU01000152.1"/>
</dbReference>
<dbReference type="GO" id="GO:0005525">
    <property type="term" value="F:GTP binding"/>
    <property type="evidence" value="ECO:0007669"/>
    <property type="project" value="UniProtKB-UniRule"/>
</dbReference>
<evidence type="ECO:0000256" key="1">
    <source>
        <dbReference type="ARBA" id="ARBA00022679"/>
    </source>
</evidence>
<evidence type="ECO:0000256" key="5">
    <source>
        <dbReference type="ARBA" id="ARBA00023134"/>
    </source>
</evidence>
<dbReference type="InterPro" id="IPR007164">
    <property type="entry name" value="GTP-dep_dephospho-CoA_kin"/>
</dbReference>
<comment type="catalytic activity">
    <reaction evidence="6">
        <text>3'-dephospho-CoA + GTP = GDP + CoA + H(+)</text>
        <dbReference type="Rhea" id="RHEA:61156"/>
        <dbReference type="ChEBI" id="CHEBI:15378"/>
        <dbReference type="ChEBI" id="CHEBI:37565"/>
        <dbReference type="ChEBI" id="CHEBI:57287"/>
        <dbReference type="ChEBI" id="CHEBI:57328"/>
        <dbReference type="ChEBI" id="CHEBI:58189"/>
        <dbReference type="EC" id="2.7.1.237"/>
    </reaction>
</comment>
<dbReference type="AlphaFoldDB" id="A0A6B0SQD2"/>
<feature type="binding site" evidence="6">
    <location>
        <position position="120"/>
    </location>
    <ligand>
        <name>GTP</name>
        <dbReference type="ChEBI" id="CHEBI:37565"/>
    </ligand>
</feature>
<name>A0A6B0SQD2_9EURY</name>
<evidence type="ECO:0000313" key="7">
    <source>
        <dbReference type="EMBL" id="MXR21791.1"/>
    </source>
</evidence>
<keyword evidence="4 6" id="KW-0173">Coenzyme A biosynthesis</keyword>
<feature type="binding site" evidence="6">
    <location>
        <position position="62"/>
    </location>
    <ligand>
        <name>GTP</name>
        <dbReference type="ChEBI" id="CHEBI:37565"/>
    </ligand>
</feature>
<proteinExistence type="inferred from homology"/>
<reference evidence="7 8" key="1">
    <citation type="submission" date="2019-12" db="EMBL/GenBank/DDBJ databases">
        <title>Isolation and characterization of three novel carbon monoxide-oxidizing members of Halobacteria from salione crusts and soils.</title>
        <authorList>
            <person name="Myers M.R."/>
            <person name="King G.M."/>
        </authorList>
    </citation>
    <scope>NUCLEOTIDE SEQUENCE [LARGE SCALE GENOMIC DNA]</scope>
    <source>
        <strain evidence="7 8">PCN9</strain>
    </source>
</reference>
<feature type="binding site" evidence="6">
    <location>
        <position position="43"/>
    </location>
    <ligand>
        <name>GTP</name>
        <dbReference type="ChEBI" id="CHEBI:37565"/>
    </ligand>
</feature>
<protein>
    <recommendedName>
        <fullName evidence="6">GTP-dependent dephospho-CoA kinase</fullName>
        <ecNumber evidence="6">2.7.1.237</ecNumber>
    </recommendedName>
    <alternativeName>
        <fullName evidence="6">Dephospho-coenzyme A kinase</fullName>
        <shortName evidence="6">DPCK</shortName>
    </alternativeName>
</protein>
<dbReference type="GO" id="GO:0015937">
    <property type="term" value="P:coenzyme A biosynthetic process"/>
    <property type="evidence" value="ECO:0007669"/>
    <property type="project" value="UniProtKB-UniRule"/>
</dbReference>
<accession>A0A6B0SQD2</accession>
<dbReference type="HAMAP" id="MF_00590">
    <property type="entry name" value="Dephospho_CoA_kinase_GTP_dep"/>
    <property type="match status" value="1"/>
</dbReference>
<feature type="binding site" evidence="6">
    <location>
        <position position="44"/>
    </location>
    <ligand>
        <name>GTP</name>
        <dbReference type="ChEBI" id="CHEBI:37565"/>
    </ligand>
</feature>
<comment type="function">
    <text evidence="6">Catalyzes the GTP-dependent phosphorylation of the 3'-hydroxyl group of dephosphocoenzyme A to form coenzyme A (CoA).</text>
</comment>
<dbReference type="Pfam" id="PF04019">
    <property type="entry name" value="DUF359"/>
    <property type="match status" value="1"/>
</dbReference>
<keyword evidence="2 6" id="KW-0547">Nucleotide-binding</keyword>
<comment type="caution">
    <text evidence="6">Lacks conserved residue(s) required for the propagation of feature annotation.</text>
</comment>
<evidence type="ECO:0000256" key="6">
    <source>
        <dbReference type="HAMAP-Rule" id="MF_00590"/>
    </source>
</evidence>
<dbReference type="EMBL" id="WUUU01000152">
    <property type="protein sequence ID" value="MXR21791.1"/>
    <property type="molecule type" value="Genomic_DNA"/>
</dbReference>
<comment type="caution">
    <text evidence="7">The sequence shown here is derived from an EMBL/GenBank/DDBJ whole genome shotgun (WGS) entry which is preliminary data.</text>
</comment>
<evidence type="ECO:0000256" key="4">
    <source>
        <dbReference type="ARBA" id="ARBA00022993"/>
    </source>
</evidence>
<dbReference type="EC" id="2.7.1.237" evidence="6"/>
<keyword evidence="8" id="KW-1185">Reference proteome</keyword>
<feature type="binding site" evidence="6">
    <location>
        <position position="64"/>
    </location>
    <ligand>
        <name>GTP</name>
        <dbReference type="ChEBI" id="CHEBI:37565"/>
    </ligand>
</feature>
<sequence>MTRAAATLPPDARGAFKDPLGPVYEDAQRLLADAGSPIIAVGDVVTYHLVTANAPPKVAIVDGKTEREAVTREVAGGRPDADRTVEVASDPATVSVELLEALVDAIHAEGSTLLSVDGEEDLATLPAVLAAPVDASVVYGQPGEGMVLVNVTTPRKEQARDLCELLETTEEFWALVERGGAANSK</sequence>
<comment type="similarity">
    <text evidence="6">Belongs to the GTP-dependent DPCK family.</text>
</comment>
<evidence type="ECO:0000256" key="2">
    <source>
        <dbReference type="ARBA" id="ARBA00022741"/>
    </source>
</evidence>
<dbReference type="PANTHER" id="PTHR40732:SF1">
    <property type="entry name" value="GTP-DEPENDENT DEPHOSPHO-COA KINASE"/>
    <property type="match status" value="1"/>
</dbReference>
<dbReference type="UniPathway" id="UPA00241"/>